<dbReference type="PANTHER" id="PTHR24221">
    <property type="entry name" value="ATP-BINDING CASSETTE SUB-FAMILY B"/>
    <property type="match status" value="1"/>
</dbReference>
<evidence type="ECO:0000256" key="5">
    <source>
        <dbReference type="ARBA" id="ARBA00022741"/>
    </source>
</evidence>
<keyword evidence="8 9" id="KW-0472">Membrane</keyword>
<name>A0A6P2SBX5_BURL3</name>
<feature type="transmembrane region" description="Helical" evidence="9">
    <location>
        <begin position="21"/>
        <end position="42"/>
    </location>
</feature>
<feature type="transmembrane region" description="Helical" evidence="9">
    <location>
        <begin position="289"/>
        <end position="311"/>
    </location>
</feature>
<dbReference type="InterPro" id="IPR027417">
    <property type="entry name" value="P-loop_NTPase"/>
</dbReference>
<dbReference type="InterPro" id="IPR003439">
    <property type="entry name" value="ABC_transporter-like_ATP-bd"/>
</dbReference>
<feature type="transmembrane region" description="Helical" evidence="9">
    <location>
        <begin position="171"/>
        <end position="192"/>
    </location>
</feature>
<dbReference type="PROSITE" id="PS00211">
    <property type="entry name" value="ABC_TRANSPORTER_1"/>
    <property type="match status" value="1"/>
</dbReference>
<evidence type="ECO:0000313" key="13">
    <source>
        <dbReference type="Proteomes" id="UP000494174"/>
    </source>
</evidence>
<evidence type="ECO:0000256" key="1">
    <source>
        <dbReference type="ARBA" id="ARBA00004651"/>
    </source>
</evidence>
<dbReference type="SUPFAM" id="SSF52540">
    <property type="entry name" value="P-loop containing nucleoside triphosphate hydrolases"/>
    <property type="match status" value="1"/>
</dbReference>
<dbReference type="GO" id="GO:0140359">
    <property type="term" value="F:ABC-type transporter activity"/>
    <property type="evidence" value="ECO:0007669"/>
    <property type="project" value="InterPro"/>
</dbReference>
<dbReference type="AlphaFoldDB" id="A0A6P2SBX5"/>
<feature type="transmembrane region" description="Helical" evidence="9">
    <location>
        <begin position="67"/>
        <end position="88"/>
    </location>
</feature>
<keyword evidence="6" id="KW-0067">ATP-binding</keyword>
<dbReference type="InterPro" id="IPR017871">
    <property type="entry name" value="ABC_transporter-like_CS"/>
</dbReference>
<dbReference type="PANTHER" id="PTHR24221:SF654">
    <property type="entry name" value="ATP-BINDING CASSETTE SUB-FAMILY B MEMBER 6"/>
    <property type="match status" value="1"/>
</dbReference>
<evidence type="ECO:0000256" key="4">
    <source>
        <dbReference type="ARBA" id="ARBA00022692"/>
    </source>
</evidence>
<evidence type="ECO:0000313" key="12">
    <source>
        <dbReference type="EMBL" id="VWC37748.1"/>
    </source>
</evidence>
<keyword evidence="3" id="KW-0997">Cell inner membrane</keyword>
<evidence type="ECO:0000259" key="10">
    <source>
        <dbReference type="PROSITE" id="PS50893"/>
    </source>
</evidence>
<feature type="transmembrane region" description="Helical" evidence="9">
    <location>
        <begin position="142"/>
        <end position="165"/>
    </location>
</feature>
<dbReference type="InterPro" id="IPR036640">
    <property type="entry name" value="ABC1_TM_sf"/>
</dbReference>
<evidence type="ECO:0000259" key="11">
    <source>
        <dbReference type="PROSITE" id="PS50929"/>
    </source>
</evidence>
<evidence type="ECO:0000256" key="2">
    <source>
        <dbReference type="ARBA" id="ARBA00022475"/>
    </source>
</evidence>
<dbReference type="PROSITE" id="PS50929">
    <property type="entry name" value="ABC_TM1F"/>
    <property type="match status" value="1"/>
</dbReference>
<keyword evidence="4 9" id="KW-0812">Transmembrane</keyword>
<accession>A0A6P2SBX5</accession>
<protein>
    <submittedName>
        <fullName evidence="12">Response regulator receiver protein</fullName>
    </submittedName>
</protein>
<proteinExistence type="predicted"/>
<comment type="subcellular location">
    <subcellularLocation>
        <location evidence="1">Cell membrane</location>
        <topology evidence="1">Multi-pass membrane protein</topology>
    </subcellularLocation>
</comment>
<sequence length="572" mass="62216">MDKLSALWMNYYRAFRVLKAHFPRVTTGFAMATVLVVSVAALESLPPYFLKKAVDSFSSRDARVLDLGFWFTVAYGVSWSVAQVAFWLKSILSASILSKCSAAFQDAFGDHLGRVSYQVISEIDPGEIDAIMSRGRSAFSSITFTLFWAIVPTIFQIFFAAVIIWNAVDQIMSIYFSAAAIVLLLVTCALVFRSKGAHSRIFSADNALSSFIFERLTAFLDVKINNARVKERHARRRVLDQYADDIYRGNLTLGQIMAAQALCAGLMLTGLTTIAASSARLSLLSTGDFVMLVGYIVAVTMPFTTLASTLTDLTRSSLALRDGLSIFDMPVDDDSGARLLPSSENLVYSLRDVEIVRGTNSIIRHACLSVRRGEVVALVGPSGSGKTSMALLMAGLIQPSRGSVKLMGQDMPDLSFPSIADVIGFVPQNSFVMTGSLRDNLSFGCSVDREDTFLMDICRDLELTELGPPGQSVLDLRLGLNGRSLSGGERQRIALGRALARLPAVLLMDEPTSAIDPERELRIMSRVLGRVETVVLVTHREALLDLVDTVYMLDYGALANVTPATTSGTQGA</sequence>
<dbReference type="Proteomes" id="UP000494174">
    <property type="component" value="Unassembled WGS sequence"/>
</dbReference>
<evidence type="ECO:0000256" key="8">
    <source>
        <dbReference type="ARBA" id="ARBA00023136"/>
    </source>
</evidence>
<dbReference type="SUPFAM" id="SSF90123">
    <property type="entry name" value="ABC transporter transmembrane region"/>
    <property type="match status" value="1"/>
</dbReference>
<dbReference type="GO" id="GO:0005886">
    <property type="term" value="C:plasma membrane"/>
    <property type="evidence" value="ECO:0007669"/>
    <property type="project" value="UniProtKB-SubCell"/>
</dbReference>
<dbReference type="Gene3D" id="1.20.1560.10">
    <property type="entry name" value="ABC transporter type 1, transmembrane domain"/>
    <property type="match status" value="1"/>
</dbReference>
<keyword evidence="7 9" id="KW-1133">Transmembrane helix</keyword>
<gene>
    <name evidence="12" type="ORF">BLA15945_06836</name>
</gene>
<evidence type="ECO:0000256" key="9">
    <source>
        <dbReference type="SAM" id="Phobius"/>
    </source>
</evidence>
<dbReference type="Pfam" id="PF00005">
    <property type="entry name" value="ABC_tran"/>
    <property type="match status" value="1"/>
</dbReference>
<reference evidence="12 13" key="1">
    <citation type="submission" date="2019-09" db="EMBL/GenBank/DDBJ databases">
        <authorList>
            <person name="Depoorter E."/>
        </authorList>
    </citation>
    <scope>NUCLEOTIDE SEQUENCE [LARGE SCALE GENOMIC DNA]</scope>
    <source>
        <strain evidence="12">R-15945</strain>
    </source>
</reference>
<dbReference type="Gene3D" id="3.40.50.300">
    <property type="entry name" value="P-loop containing nucleotide triphosphate hydrolases"/>
    <property type="match status" value="1"/>
</dbReference>
<evidence type="ECO:0000256" key="7">
    <source>
        <dbReference type="ARBA" id="ARBA00022989"/>
    </source>
</evidence>
<feature type="domain" description="ABC transmembrane type-1" evidence="11">
    <location>
        <begin position="30"/>
        <end position="315"/>
    </location>
</feature>
<keyword evidence="5" id="KW-0547">Nucleotide-binding</keyword>
<dbReference type="SMART" id="SM00382">
    <property type="entry name" value="AAA"/>
    <property type="match status" value="1"/>
</dbReference>
<feature type="transmembrane region" description="Helical" evidence="9">
    <location>
        <begin position="256"/>
        <end position="277"/>
    </location>
</feature>
<evidence type="ECO:0000256" key="6">
    <source>
        <dbReference type="ARBA" id="ARBA00022840"/>
    </source>
</evidence>
<dbReference type="InterPro" id="IPR011527">
    <property type="entry name" value="ABC1_TM_dom"/>
</dbReference>
<dbReference type="RefSeq" id="WP_217483140.1">
    <property type="nucleotide sequence ID" value="NZ_CABVPU010000040.1"/>
</dbReference>
<dbReference type="EMBL" id="CABVPU010000040">
    <property type="protein sequence ID" value="VWC37748.1"/>
    <property type="molecule type" value="Genomic_DNA"/>
</dbReference>
<dbReference type="PROSITE" id="PS50893">
    <property type="entry name" value="ABC_TRANSPORTER_2"/>
    <property type="match status" value="1"/>
</dbReference>
<evidence type="ECO:0000256" key="3">
    <source>
        <dbReference type="ARBA" id="ARBA00022519"/>
    </source>
</evidence>
<organism evidence="12 13">
    <name type="scientific">Burkholderia lata (strain ATCC 17760 / DSM 23089 / LMG 22485 / NCIMB 9086 / R18194 / 383)</name>
    <dbReference type="NCBI Taxonomy" id="482957"/>
    <lineage>
        <taxon>Bacteria</taxon>
        <taxon>Pseudomonadati</taxon>
        <taxon>Pseudomonadota</taxon>
        <taxon>Betaproteobacteria</taxon>
        <taxon>Burkholderiales</taxon>
        <taxon>Burkholderiaceae</taxon>
        <taxon>Burkholderia</taxon>
        <taxon>Burkholderia cepacia complex</taxon>
    </lineage>
</organism>
<dbReference type="InterPro" id="IPR039421">
    <property type="entry name" value="Type_1_exporter"/>
</dbReference>
<feature type="domain" description="ABC transporter" evidence="10">
    <location>
        <begin position="348"/>
        <end position="572"/>
    </location>
</feature>
<keyword evidence="2" id="KW-1003">Cell membrane</keyword>
<dbReference type="InterPro" id="IPR003593">
    <property type="entry name" value="AAA+_ATPase"/>
</dbReference>
<dbReference type="GO" id="GO:0016887">
    <property type="term" value="F:ATP hydrolysis activity"/>
    <property type="evidence" value="ECO:0007669"/>
    <property type="project" value="InterPro"/>
</dbReference>
<dbReference type="GO" id="GO:0005524">
    <property type="term" value="F:ATP binding"/>
    <property type="evidence" value="ECO:0007669"/>
    <property type="project" value="UniProtKB-KW"/>
</dbReference>